<evidence type="ECO:0000313" key="4">
    <source>
        <dbReference type="EMBL" id="MFD3262697.1"/>
    </source>
</evidence>
<dbReference type="InterPro" id="IPR025194">
    <property type="entry name" value="RodZ-like_C"/>
</dbReference>
<dbReference type="PROSITE" id="PS50943">
    <property type="entry name" value="HTH_CROC1"/>
    <property type="match status" value="1"/>
</dbReference>
<feature type="region of interest" description="Disordered" evidence="1">
    <location>
        <begin position="136"/>
        <end position="189"/>
    </location>
</feature>
<dbReference type="Pfam" id="PF13413">
    <property type="entry name" value="HTH_25"/>
    <property type="match status" value="1"/>
</dbReference>
<feature type="compositionally biased region" description="Low complexity" evidence="1">
    <location>
        <begin position="180"/>
        <end position="189"/>
    </location>
</feature>
<dbReference type="Pfam" id="PF13464">
    <property type="entry name" value="RodZ_C"/>
    <property type="match status" value="1"/>
</dbReference>
<keyword evidence="2" id="KW-1133">Transmembrane helix</keyword>
<sequence length="310" mass="31739">MPTMDTGPDIGAALKSAREFRGLTLQDVADSTRIRRAYLAAIEEMRLDELPSRPFTIGYVRAYANALGMDGEAAVERFKLDEPAPDEPLRAPVGVRRDGDPRVMAIVIVGLLIVGAIIMWNIAQRAMNEQAPPAANAPEASAVGLPAPAPPGGPVALGAPLPAPVESTTPTPYETPGLEAATAGDGSSKAADDAAKLAKANPETVVPAVSATPLSATFVPAGPVYGAPAAGSVVTLQVRRPTSVIVRGADGSVYFARQLAAGEAYRAPMLKGLTVDVADPSAVQVFVGGQSKGLLPAPQTLVSKLAAPAE</sequence>
<dbReference type="InterPro" id="IPR010982">
    <property type="entry name" value="Lambda_DNA-bd_dom_sf"/>
</dbReference>
<protein>
    <submittedName>
        <fullName evidence="4">DUF4115 domain-containing protein</fullName>
    </submittedName>
</protein>
<dbReference type="SMART" id="SM00530">
    <property type="entry name" value="HTH_XRE"/>
    <property type="match status" value="1"/>
</dbReference>
<dbReference type="RefSeq" id="WP_377367068.1">
    <property type="nucleotide sequence ID" value="NZ_JAOTJD010000002.1"/>
</dbReference>
<dbReference type="InterPro" id="IPR050400">
    <property type="entry name" value="Bact_Cytoskel_RodZ"/>
</dbReference>
<keyword evidence="2" id="KW-0472">Membrane</keyword>
<keyword evidence="2" id="KW-0812">Transmembrane</keyword>
<evidence type="ECO:0000313" key="5">
    <source>
        <dbReference type="Proteomes" id="UP001598130"/>
    </source>
</evidence>
<dbReference type="EMBL" id="JAOTJD010000002">
    <property type="protein sequence ID" value="MFD3262697.1"/>
    <property type="molecule type" value="Genomic_DNA"/>
</dbReference>
<dbReference type="CDD" id="cd00093">
    <property type="entry name" value="HTH_XRE"/>
    <property type="match status" value="1"/>
</dbReference>
<dbReference type="InterPro" id="IPR001387">
    <property type="entry name" value="Cro/C1-type_HTH"/>
</dbReference>
<dbReference type="PANTHER" id="PTHR34475">
    <property type="match status" value="1"/>
</dbReference>
<dbReference type="SUPFAM" id="SSF47413">
    <property type="entry name" value="lambda repressor-like DNA-binding domains"/>
    <property type="match status" value="1"/>
</dbReference>
<evidence type="ECO:0000256" key="1">
    <source>
        <dbReference type="SAM" id="MobiDB-lite"/>
    </source>
</evidence>
<feature type="compositionally biased region" description="Low complexity" evidence="1">
    <location>
        <begin position="136"/>
        <end position="146"/>
    </location>
</feature>
<organism evidence="4 5">
    <name type="scientific">Phenylobacterium ferrooxidans</name>
    <dbReference type="NCBI Taxonomy" id="2982689"/>
    <lineage>
        <taxon>Bacteria</taxon>
        <taxon>Pseudomonadati</taxon>
        <taxon>Pseudomonadota</taxon>
        <taxon>Alphaproteobacteria</taxon>
        <taxon>Caulobacterales</taxon>
        <taxon>Caulobacteraceae</taxon>
        <taxon>Phenylobacterium</taxon>
    </lineage>
</organism>
<name>A0ABW6CHY0_9CAUL</name>
<gene>
    <name evidence="4" type="ORF">OCL97_01830</name>
</gene>
<proteinExistence type="predicted"/>
<reference evidence="4 5" key="1">
    <citation type="submission" date="2022-09" db="EMBL/GenBank/DDBJ databases">
        <title>New species of Phenylobacterium.</title>
        <authorList>
            <person name="Mieszkin S."/>
        </authorList>
    </citation>
    <scope>NUCLEOTIDE SEQUENCE [LARGE SCALE GENOMIC DNA]</scope>
    <source>
        <strain evidence="4 5">HK31-G</strain>
    </source>
</reference>
<feature type="domain" description="HTH cro/C1-type" evidence="3">
    <location>
        <begin position="14"/>
        <end position="43"/>
    </location>
</feature>
<keyword evidence="5" id="KW-1185">Reference proteome</keyword>
<dbReference type="Gene3D" id="1.10.260.40">
    <property type="entry name" value="lambda repressor-like DNA-binding domains"/>
    <property type="match status" value="1"/>
</dbReference>
<evidence type="ECO:0000256" key="2">
    <source>
        <dbReference type="SAM" id="Phobius"/>
    </source>
</evidence>
<evidence type="ECO:0000259" key="3">
    <source>
        <dbReference type="PROSITE" id="PS50943"/>
    </source>
</evidence>
<comment type="caution">
    <text evidence="4">The sequence shown here is derived from an EMBL/GenBank/DDBJ whole genome shotgun (WGS) entry which is preliminary data.</text>
</comment>
<accession>A0ABW6CHY0</accession>
<dbReference type="Proteomes" id="UP001598130">
    <property type="component" value="Unassembled WGS sequence"/>
</dbReference>
<feature type="transmembrane region" description="Helical" evidence="2">
    <location>
        <begin position="103"/>
        <end position="123"/>
    </location>
</feature>
<dbReference type="PANTHER" id="PTHR34475:SF1">
    <property type="entry name" value="CYTOSKELETON PROTEIN RODZ"/>
    <property type="match status" value="1"/>
</dbReference>